<sequence length="276" mass="31243">MPSEIPVRSFPFLIHAGELDRSLRKPSSHEGDGLSVSLCPDDWERIARLGEPSRWDITMLNAGRTGEEMKLIDIYALMNDTDMKAEITEWAIEAGLARQTDLWCVVTYDGECEEVRYSYCQKEEDAQEEAFMSTYDETATYRSESLQEAISLVRQKAEKDGDDVAAFARHTCLTLTEDGIARSRGQGRACDAFDMAAVLWARDVRMDKVPGLVGAWWNDVHEPSALSAPRGVIFTEAFSQVDFMKRDARPDIYETEYHEPPEVETLHMPMEAGLKM</sequence>
<evidence type="ECO:0000313" key="1">
    <source>
        <dbReference type="EMBL" id="KXV02552.1"/>
    </source>
</evidence>
<dbReference type="EMBL" id="LHZB01000090">
    <property type="protein sequence ID" value="KXV02552.1"/>
    <property type="molecule type" value="Genomic_DNA"/>
</dbReference>
<evidence type="ECO:0000313" key="2">
    <source>
        <dbReference type="Proteomes" id="UP000075573"/>
    </source>
</evidence>
<organism evidence="1 2">
    <name type="scientific">Gluconobacter potus</name>
    <dbReference type="NCBI Taxonomy" id="2724927"/>
    <lineage>
        <taxon>Bacteria</taxon>
        <taxon>Pseudomonadati</taxon>
        <taxon>Pseudomonadota</taxon>
        <taxon>Alphaproteobacteria</taxon>
        <taxon>Acetobacterales</taxon>
        <taxon>Acetobacteraceae</taxon>
        <taxon>Gluconobacter</taxon>
    </lineage>
</organism>
<protein>
    <submittedName>
        <fullName evidence="1">Uncharacterized protein</fullName>
    </submittedName>
</protein>
<name>A0A149QZ23_9PROT</name>
<accession>A0A149QZ23</accession>
<proteinExistence type="predicted"/>
<dbReference type="PATRIC" id="fig|442.7.peg.2915"/>
<comment type="caution">
    <text evidence="1">The sequence shown here is derived from an EMBL/GenBank/DDBJ whole genome shotgun (WGS) entry which is preliminary data.</text>
</comment>
<dbReference type="Proteomes" id="UP000075573">
    <property type="component" value="Unassembled WGS sequence"/>
</dbReference>
<dbReference type="AlphaFoldDB" id="A0A149QZ23"/>
<reference evidence="1 2" key="1">
    <citation type="submission" date="2015-06" db="EMBL/GenBank/DDBJ databases">
        <title>Improved classification and identification of acetic acid bacteria using matrix-assisted laser desorption/ionization time-of-flight mass spectrometry; Gluconobacter nephelii and Gluconobacter uchimurae are later heterotypic synonyms of Gluconobacter japonicus and Gluconobacter oxydans, respectively.</title>
        <authorList>
            <person name="Li L."/>
            <person name="Cleenwerck I."/>
            <person name="De Vuyst L."/>
            <person name="Vandamme P."/>
        </authorList>
    </citation>
    <scope>NUCLEOTIDE SEQUENCE [LARGE SCALE GENOMIC DNA]</scope>
    <source>
        <strain evidence="1 2">LMG 1764</strain>
    </source>
</reference>
<gene>
    <name evidence="1" type="ORF">AD929_02360</name>
</gene>
<dbReference type="RefSeq" id="WP_062493990.1">
    <property type="nucleotide sequence ID" value="NZ_LHZB01000090.1"/>
</dbReference>